<evidence type="ECO:0000313" key="2">
    <source>
        <dbReference type="Proteomes" id="UP000198862"/>
    </source>
</evidence>
<proteinExistence type="predicted"/>
<dbReference type="Proteomes" id="UP000198862">
    <property type="component" value="Unassembled WGS sequence"/>
</dbReference>
<dbReference type="AlphaFoldDB" id="A0A1I1I5H8"/>
<protein>
    <submittedName>
        <fullName evidence="1">Diguanylate cyclase, GGDEF domain</fullName>
    </submittedName>
</protein>
<evidence type="ECO:0000313" key="1">
    <source>
        <dbReference type="EMBL" id="SFC31295.1"/>
    </source>
</evidence>
<name>A0A1I1I5H8_9GAMM</name>
<accession>A0A1I1I5H8</accession>
<dbReference type="EMBL" id="FOLO01000007">
    <property type="protein sequence ID" value="SFC31295.1"/>
    <property type="molecule type" value="Genomic_DNA"/>
</dbReference>
<gene>
    <name evidence="1" type="ORF">SAMN02745724_01380</name>
</gene>
<sequence>MVVLHLKNKTDLERMISGLKKAYSDNLLLQNLPQSSISIGQVISDKKYNNLLDLIEVADQNMYTKKS</sequence>
<reference evidence="1 2" key="1">
    <citation type="submission" date="2016-10" db="EMBL/GenBank/DDBJ databases">
        <authorList>
            <person name="de Groot N.N."/>
        </authorList>
    </citation>
    <scope>NUCLEOTIDE SEQUENCE [LARGE SCALE GENOMIC DNA]</scope>
    <source>
        <strain evidence="1 2">DSM 6059</strain>
    </source>
</reference>
<dbReference type="STRING" id="1123010.SAMN02745724_01380"/>
<organism evidence="1 2">
    <name type="scientific">Pseudoalteromonas denitrificans DSM 6059</name>
    <dbReference type="NCBI Taxonomy" id="1123010"/>
    <lineage>
        <taxon>Bacteria</taxon>
        <taxon>Pseudomonadati</taxon>
        <taxon>Pseudomonadota</taxon>
        <taxon>Gammaproteobacteria</taxon>
        <taxon>Alteromonadales</taxon>
        <taxon>Pseudoalteromonadaceae</taxon>
        <taxon>Pseudoalteromonas</taxon>
    </lineage>
</organism>
<keyword evidence="2" id="KW-1185">Reference proteome</keyword>